<evidence type="ECO:0000313" key="2">
    <source>
        <dbReference type="EMBL" id="WFE87450.1"/>
    </source>
</evidence>
<evidence type="ECO:0000256" key="1">
    <source>
        <dbReference type="SAM" id="SignalP"/>
    </source>
</evidence>
<reference evidence="2 3" key="1">
    <citation type="submission" date="2023-03" db="EMBL/GenBank/DDBJ databases">
        <title>Roseibium porphyridii sp. nov. and Roseibium rhodosorbium sp. nov. isolated from marine algae, Porphyridium cruentum and Rhodosorus marinus, respectively.</title>
        <authorList>
            <person name="Lee M.W."/>
            <person name="Choi B.J."/>
            <person name="Lee J.K."/>
            <person name="Choi D.G."/>
            <person name="Baek J.H."/>
            <person name="Bayburt H."/>
            <person name="Kim J.M."/>
            <person name="Han D.M."/>
            <person name="Kim K.H."/>
            <person name="Jeon C.O."/>
        </authorList>
    </citation>
    <scope>NUCLEOTIDE SEQUENCE [LARGE SCALE GENOMIC DNA]</scope>
    <source>
        <strain evidence="2 3">KMA01</strain>
    </source>
</reference>
<dbReference type="EMBL" id="CP120863">
    <property type="protein sequence ID" value="WFE87450.1"/>
    <property type="molecule type" value="Genomic_DNA"/>
</dbReference>
<evidence type="ECO:0000313" key="3">
    <source>
        <dbReference type="Proteomes" id="UP001209803"/>
    </source>
</evidence>
<proteinExistence type="predicted"/>
<dbReference type="Proteomes" id="UP001209803">
    <property type="component" value="Chromosome"/>
</dbReference>
<keyword evidence="3" id="KW-1185">Reference proteome</keyword>
<protein>
    <submittedName>
        <fullName evidence="2">Uncharacterized protein</fullName>
    </submittedName>
</protein>
<feature type="signal peptide" evidence="1">
    <location>
        <begin position="1"/>
        <end position="24"/>
    </location>
</feature>
<gene>
    <name evidence="2" type="ORF">K1718_14850</name>
</gene>
<keyword evidence="1" id="KW-0732">Signal</keyword>
<sequence length="144" mass="16319">MKRALAFLTLSTISAVYMAGAAHAQGDFYIRSNYSNGGFNGSHEILTLPKKGYHEARYCDRTFWVSSGTVVWTEEEVAAGRSLIVEENIGAERRVVCSDYSAFATLDDLGLKKREIEQIRRRNEPLDMKSSRLRTIRDAFSQFK</sequence>
<feature type="chain" id="PRO_5047352126" evidence="1">
    <location>
        <begin position="25"/>
        <end position="144"/>
    </location>
</feature>
<name>A0ABY8F0U1_9HYPH</name>
<accession>A0ABY8F0U1</accession>
<dbReference type="RefSeq" id="WP_152501664.1">
    <property type="nucleotide sequence ID" value="NZ_CP120863.1"/>
</dbReference>
<organism evidence="2 3">
    <name type="scientific">Roseibium porphyridii</name>
    <dbReference type="NCBI Taxonomy" id="2866279"/>
    <lineage>
        <taxon>Bacteria</taxon>
        <taxon>Pseudomonadati</taxon>
        <taxon>Pseudomonadota</taxon>
        <taxon>Alphaproteobacteria</taxon>
        <taxon>Hyphomicrobiales</taxon>
        <taxon>Stappiaceae</taxon>
        <taxon>Roseibium</taxon>
    </lineage>
</organism>